<protein>
    <submittedName>
        <fullName evidence="2">Uncharacterized protein</fullName>
    </submittedName>
</protein>
<accession>A0ABS2H9V1</accession>
<sequence length="48" mass="5666">MWNLLLDRIPTMRTLICAALSAVIPWTLYLINQTLHRYGDPPWKRNAK</sequence>
<evidence type="ECO:0000256" key="1">
    <source>
        <dbReference type="SAM" id="Phobius"/>
    </source>
</evidence>
<keyword evidence="1" id="KW-1133">Transmembrane helix</keyword>
<name>A0ABS2H9V1_9BACL</name>
<feature type="transmembrane region" description="Helical" evidence="1">
    <location>
        <begin position="12"/>
        <end position="31"/>
    </location>
</feature>
<dbReference type="EMBL" id="JADCNN020000011">
    <property type="protein sequence ID" value="MBM6996645.1"/>
    <property type="molecule type" value="Genomic_DNA"/>
</dbReference>
<organism evidence="2 3">
    <name type="scientific">Paenibacillus rhizolycopersici</name>
    <dbReference type="NCBI Taxonomy" id="2780073"/>
    <lineage>
        <taxon>Bacteria</taxon>
        <taxon>Bacillati</taxon>
        <taxon>Bacillota</taxon>
        <taxon>Bacilli</taxon>
        <taxon>Bacillales</taxon>
        <taxon>Paenibacillaceae</taxon>
        <taxon>Paenibacillus</taxon>
    </lineage>
</organism>
<dbReference type="RefSeq" id="WP_193416077.1">
    <property type="nucleotide sequence ID" value="NZ_JADCNN020000011.1"/>
</dbReference>
<gene>
    <name evidence="2" type="ORF">IM700_013405</name>
</gene>
<evidence type="ECO:0000313" key="2">
    <source>
        <dbReference type="EMBL" id="MBM6996645.1"/>
    </source>
</evidence>
<evidence type="ECO:0000313" key="3">
    <source>
        <dbReference type="Proteomes" id="UP001516620"/>
    </source>
</evidence>
<keyword evidence="3" id="KW-1185">Reference proteome</keyword>
<reference evidence="2 3" key="1">
    <citation type="submission" date="2021-01" db="EMBL/GenBank/DDBJ databases">
        <title>Paenibacillus sp.nov. isolated from the rhizosphere soil of tomato plant.</title>
        <authorList>
            <person name="Thin K.K."/>
            <person name="Zhang X."/>
            <person name="He S."/>
        </authorList>
    </citation>
    <scope>NUCLEOTIDE SEQUENCE [LARGE SCALE GENOMIC DNA]</scope>
    <source>
        <strain evidence="2 3">DXFW5</strain>
    </source>
</reference>
<keyword evidence="1" id="KW-0812">Transmembrane</keyword>
<comment type="caution">
    <text evidence="2">The sequence shown here is derived from an EMBL/GenBank/DDBJ whole genome shotgun (WGS) entry which is preliminary data.</text>
</comment>
<proteinExistence type="predicted"/>
<dbReference type="Proteomes" id="UP001516620">
    <property type="component" value="Unassembled WGS sequence"/>
</dbReference>
<keyword evidence="1" id="KW-0472">Membrane</keyword>